<keyword evidence="2" id="KW-1185">Reference proteome</keyword>
<proteinExistence type="predicted"/>
<reference evidence="1 2" key="1">
    <citation type="submission" date="2024-06" db="EMBL/GenBank/DDBJ databases">
        <title>Sorghum-associated microbial communities from plants grown in Nebraska, USA.</title>
        <authorList>
            <person name="Schachtman D."/>
        </authorList>
    </citation>
    <scope>NUCLEOTIDE SEQUENCE [LARGE SCALE GENOMIC DNA]</scope>
    <source>
        <strain evidence="1 2">1288</strain>
    </source>
</reference>
<name>A0ABV2KB97_SPOPS</name>
<accession>A0ABV2KB97</accession>
<gene>
    <name evidence="1" type="ORF">ABIC55_003467</name>
</gene>
<evidence type="ECO:0000313" key="1">
    <source>
        <dbReference type="EMBL" id="MET3658350.1"/>
    </source>
</evidence>
<dbReference type="EMBL" id="JBEPME010000005">
    <property type="protein sequence ID" value="MET3658350.1"/>
    <property type="molecule type" value="Genomic_DNA"/>
</dbReference>
<protein>
    <recommendedName>
        <fullName evidence="3">Restriction alleviation protein, Lar family</fullName>
    </recommendedName>
</protein>
<comment type="caution">
    <text evidence="1">The sequence shown here is derived from an EMBL/GenBank/DDBJ whole genome shotgun (WGS) entry which is preliminary data.</text>
</comment>
<evidence type="ECO:0008006" key="3">
    <source>
        <dbReference type="Google" id="ProtNLM"/>
    </source>
</evidence>
<organism evidence="1 2">
    <name type="scientific">Sporosarcina psychrophila</name>
    <name type="common">Bacillus psychrophilus</name>
    <dbReference type="NCBI Taxonomy" id="1476"/>
    <lineage>
        <taxon>Bacteria</taxon>
        <taxon>Bacillati</taxon>
        <taxon>Bacillota</taxon>
        <taxon>Bacilli</taxon>
        <taxon>Bacillales</taxon>
        <taxon>Caryophanaceae</taxon>
        <taxon>Sporosarcina</taxon>
    </lineage>
</organism>
<dbReference type="Proteomes" id="UP001549104">
    <property type="component" value="Unassembled WGS sequence"/>
</dbReference>
<evidence type="ECO:0000313" key="2">
    <source>
        <dbReference type="Proteomes" id="UP001549104"/>
    </source>
</evidence>
<sequence length="53" mass="6341">MGKCPFCREELEYYGREYSNTGFKVSFVCNNNDCEDGEEKVFFSYIDFSNLEW</sequence>